<evidence type="ECO:0000313" key="1">
    <source>
        <dbReference type="EMBL" id="VWD13694.1"/>
    </source>
</evidence>
<reference evidence="1 2" key="1">
    <citation type="submission" date="2019-09" db="EMBL/GenBank/DDBJ databases">
        <authorList>
            <person name="Depoorter E."/>
        </authorList>
    </citation>
    <scope>NUCLEOTIDE SEQUENCE [LARGE SCALE GENOMIC DNA]</scope>
    <source>
        <strain evidence="1">R-71033</strain>
    </source>
</reference>
<protein>
    <submittedName>
        <fullName evidence="1">Uncharacterized protein</fullName>
    </submittedName>
</protein>
<dbReference type="RefSeq" id="WP_235986538.1">
    <property type="nucleotide sequence ID" value="NZ_CABVQS010000009.1"/>
</dbReference>
<dbReference type="AlphaFoldDB" id="A0A6P2XW96"/>
<gene>
    <name evidence="1" type="ORF">BCO71033_02636</name>
</gene>
<sequence>MNNPAGNNSATGLPWAPATACLRNLTGRVERDGTVTIWAITSTVSGNGDVGADPNRLVAVRDVLKNTSAAMAAHEQFAVLRTTKFAEVLRGIEFAPGTDTGRSH</sequence>
<accession>A0A6P2XW96</accession>
<organism evidence="1 2">
    <name type="scientific">Burkholderia contaminans</name>
    <dbReference type="NCBI Taxonomy" id="488447"/>
    <lineage>
        <taxon>Bacteria</taxon>
        <taxon>Pseudomonadati</taxon>
        <taxon>Pseudomonadota</taxon>
        <taxon>Betaproteobacteria</taxon>
        <taxon>Burkholderiales</taxon>
        <taxon>Burkholderiaceae</taxon>
        <taxon>Burkholderia</taxon>
        <taxon>Burkholderia cepacia complex</taxon>
    </lineage>
</organism>
<evidence type="ECO:0000313" key="2">
    <source>
        <dbReference type="Proteomes" id="UP000494109"/>
    </source>
</evidence>
<dbReference type="EMBL" id="CABVQS010000009">
    <property type="protein sequence ID" value="VWD13694.1"/>
    <property type="molecule type" value="Genomic_DNA"/>
</dbReference>
<proteinExistence type="predicted"/>
<name>A0A6P2XW96_9BURK</name>
<dbReference type="Proteomes" id="UP000494109">
    <property type="component" value="Unassembled WGS sequence"/>
</dbReference>